<sequence length="195" mass="22309">MEHYREDIPYCHIHPTEATRGVCPLCLKEGLLILASKLKQELLVEIPHRRQNALVKVLSFGSLAKTSHSHHRAPSKVFSFKSLLHSFRFRQQKLGDANQDASSSPGSSPYSVFSIDIGNNICTLRNTGLSSRPPQEALNFSSTQNFSKEATMAKTVVKHKKLHCTMRWRKRIRQFLQHPWRRSASHVRIVPVQNF</sequence>
<keyword evidence="1" id="KW-1185">Reference proteome</keyword>
<dbReference type="InParanoid" id="A0A1U8PYW5"/>
<reference evidence="2" key="1">
    <citation type="submission" date="2025-08" db="UniProtKB">
        <authorList>
            <consortium name="RefSeq"/>
        </authorList>
    </citation>
    <scope>IDENTIFICATION</scope>
</reference>
<dbReference type="PANTHER" id="PTHR35995:SF1">
    <property type="entry name" value="OS04G0690500 PROTEIN"/>
    <property type="match status" value="1"/>
</dbReference>
<protein>
    <submittedName>
        <fullName evidence="2">Uncharacterized protein LOC104588716</fullName>
    </submittedName>
</protein>
<name>A0A1U8PYW5_NELNU</name>
<dbReference type="RefSeq" id="XP_019051737.1">
    <property type="nucleotide sequence ID" value="XM_019196192.1"/>
</dbReference>
<organism evidence="1 2">
    <name type="scientific">Nelumbo nucifera</name>
    <name type="common">Sacred lotus</name>
    <dbReference type="NCBI Taxonomy" id="4432"/>
    <lineage>
        <taxon>Eukaryota</taxon>
        <taxon>Viridiplantae</taxon>
        <taxon>Streptophyta</taxon>
        <taxon>Embryophyta</taxon>
        <taxon>Tracheophyta</taxon>
        <taxon>Spermatophyta</taxon>
        <taxon>Magnoliopsida</taxon>
        <taxon>Proteales</taxon>
        <taxon>Nelumbonaceae</taxon>
        <taxon>Nelumbo</taxon>
    </lineage>
</organism>
<gene>
    <name evidence="2" type="primary">LOC104588716</name>
</gene>
<evidence type="ECO:0000313" key="1">
    <source>
        <dbReference type="Proteomes" id="UP000189703"/>
    </source>
</evidence>
<dbReference type="AlphaFoldDB" id="A0A1U8PYW5"/>
<dbReference type="OMA" id="DIGNNIC"/>
<dbReference type="GeneID" id="104588716"/>
<dbReference type="Proteomes" id="UP000189703">
    <property type="component" value="Unplaced"/>
</dbReference>
<dbReference type="PANTHER" id="PTHR35995">
    <property type="entry name" value="OS04G0690500 PROTEIN"/>
    <property type="match status" value="1"/>
</dbReference>
<proteinExistence type="predicted"/>
<dbReference type="OrthoDB" id="1924480at2759"/>
<accession>A0A1U8PYW5</accession>
<dbReference type="KEGG" id="nnu:104588716"/>
<evidence type="ECO:0000313" key="2">
    <source>
        <dbReference type="RefSeq" id="XP_019051737.1"/>
    </source>
</evidence>